<dbReference type="GO" id="GO:0030313">
    <property type="term" value="C:cell envelope"/>
    <property type="evidence" value="ECO:0007669"/>
    <property type="project" value="UniProtKB-SubCell"/>
</dbReference>
<dbReference type="GO" id="GO:0015944">
    <property type="term" value="P:formate oxidation"/>
    <property type="evidence" value="ECO:0007669"/>
    <property type="project" value="InterPro"/>
</dbReference>
<comment type="caution">
    <text evidence="8">The sequence shown here is derived from an EMBL/GenBank/DDBJ whole genome shotgun (WGS) entry which is preliminary data.</text>
</comment>
<dbReference type="PANTHER" id="PTHR43545">
    <property type="entry name" value="FORMATE DEHYDROGENASE, NITRATE-INDUCIBLE, IRON-SULFUR SUBUNIT"/>
    <property type="match status" value="1"/>
</dbReference>
<dbReference type="EMBL" id="LNQE01000291">
    <property type="protein sequence ID" value="KUG27766.1"/>
    <property type="molecule type" value="Genomic_DNA"/>
</dbReference>
<reference evidence="8" key="1">
    <citation type="journal article" date="2015" name="Proc. Natl. Acad. Sci. U.S.A.">
        <title>Networks of energetic and metabolic interactions define dynamics in microbial communities.</title>
        <authorList>
            <person name="Embree M."/>
            <person name="Liu J.K."/>
            <person name="Al-Bassam M.M."/>
            <person name="Zengler K."/>
        </authorList>
    </citation>
    <scope>NUCLEOTIDE SEQUENCE</scope>
</reference>
<dbReference type="InterPro" id="IPR051555">
    <property type="entry name" value="FDH_Electron_Transfer_Unit"/>
</dbReference>
<dbReference type="GO" id="GO:0051539">
    <property type="term" value="F:4 iron, 4 sulfur cluster binding"/>
    <property type="evidence" value="ECO:0007669"/>
    <property type="project" value="UniProtKB-KW"/>
</dbReference>
<gene>
    <name evidence="8" type="ORF">ASZ90_002389</name>
</gene>
<keyword evidence="3" id="KW-0479">Metal-binding</keyword>
<evidence type="ECO:0000256" key="6">
    <source>
        <dbReference type="ARBA" id="ARBA00023014"/>
    </source>
</evidence>
<dbReference type="GO" id="GO:0046872">
    <property type="term" value="F:metal ion binding"/>
    <property type="evidence" value="ECO:0007669"/>
    <property type="project" value="UniProtKB-KW"/>
</dbReference>
<evidence type="ECO:0000313" key="8">
    <source>
        <dbReference type="EMBL" id="KUG27766.1"/>
    </source>
</evidence>
<dbReference type="PROSITE" id="PS51379">
    <property type="entry name" value="4FE4S_FER_2"/>
    <property type="match status" value="1"/>
</dbReference>
<evidence type="ECO:0000256" key="1">
    <source>
        <dbReference type="ARBA" id="ARBA00004196"/>
    </source>
</evidence>
<keyword evidence="6" id="KW-0411">Iron-sulfur</keyword>
<dbReference type="InterPro" id="IPR014603">
    <property type="entry name" value="Formate_DH_Fe-S_su"/>
</dbReference>
<dbReference type="PANTHER" id="PTHR43545:SF6">
    <property type="entry name" value="FORMATE DEHYDROGENASE, NITRATE-INDUCIBLE, IRON-SULFUR SUBUNIT"/>
    <property type="match status" value="1"/>
</dbReference>
<dbReference type="CDD" id="cd10559">
    <property type="entry name" value="W-FDH"/>
    <property type="match status" value="1"/>
</dbReference>
<evidence type="ECO:0000259" key="7">
    <source>
        <dbReference type="PROSITE" id="PS51379"/>
    </source>
</evidence>
<evidence type="ECO:0000256" key="2">
    <source>
        <dbReference type="ARBA" id="ARBA00022485"/>
    </source>
</evidence>
<dbReference type="Pfam" id="PF13247">
    <property type="entry name" value="Fer4_11"/>
    <property type="match status" value="1"/>
</dbReference>
<dbReference type="GO" id="GO:0045333">
    <property type="term" value="P:cellular respiration"/>
    <property type="evidence" value="ECO:0007669"/>
    <property type="project" value="InterPro"/>
</dbReference>
<protein>
    <submittedName>
        <fullName evidence="8">Putative formate dehydrogenase, beta subunit</fullName>
    </submittedName>
</protein>
<dbReference type="AlphaFoldDB" id="A0A0W8G3V6"/>
<name>A0A0W8G3V6_9ZZZZ</name>
<keyword evidence="5" id="KW-0408">Iron</keyword>
<dbReference type="InterPro" id="IPR017896">
    <property type="entry name" value="4Fe4S_Fe-S-bd"/>
</dbReference>
<accession>A0A0W8G3V6</accession>
<dbReference type="PIRSF" id="PIRSF036298">
    <property type="entry name" value="FDH_4Fe4S"/>
    <property type="match status" value="1"/>
</dbReference>
<evidence type="ECO:0000256" key="5">
    <source>
        <dbReference type="ARBA" id="ARBA00023004"/>
    </source>
</evidence>
<sequence length="240" mass="27453">MPKAFFIDTSRCTACRGCQVACKEWHEHGVVPTLQRGTHQNPPELTPTNFKLVHFDEHKIDGRIHWLFFPEQCRHCVNPPCKDIADGYVPGAVIQDETTGAVLYTEKSKELTPDQAKDVKELCPYLVPRRDEKTGMLTKCDMCIDRVQAGMQPACVKTCCTGTMNFGEREEMLALAHKSLERIKKKHPQASLLDEDSVNVIYLITQPRDKYFEYASREMRPLSRQAFLQKIIEPVRRMAG</sequence>
<dbReference type="Gene3D" id="3.30.70.20">
    <property type="match status" value="2"/>
</dbReference>
<evidence type="ECO:0000256" key="3">
    <source>
        <dbReference type="ARBA" id="ARBA00022723"/>
    </source>
</evidence>
<keyword evidence="4" id="KW-0677">Repeat</keyword>
<dbReference type="SUPFAM" id="SSF54862">
    <property type="entry name" value="4Fe-4S ferredoxins"/>
    <property type="match status" value="1"/>
</dbReference>
<proteinExistence type="predicted"/>
<keyword evidence="2" id="KW-0004">4Fe-4S</keyword>
<evidence type="ECO:0000256" key="4">
    <source>
        <dbReference type="ARBA" id="ARBA00022737"/>
    </source>
</evidence>
<feature type="domain" description="4Fe-4S ferredoxin-type" evidence="7">
    <location>
        <begin position="3"/>
        <end position="33"/>
    </location>
</feature>
<comment type="subcellular location">
    <subcellularLocation>
        <location evidence="1">Cell envelope</location>
    </subcellularLocation>
</comment>
<organism evidence="8">
    <name type="scientific">hydrocarbon metagenome</name>
    <dbReference type="NCBI Taxonomy" id="938273"/>
    <lineage>
        <taxon>unclassified sequences</taxon>
        <taxon>metagenomes</taxon>
        <taxon>ecological metagenomes</taxon>
    </lineage>
</organism>